<dbReference type="EMBL" id="ABCS01000017">
    <property type="protein sequence ID" value="EDM79658.1"/>
    <property type="molecule type" value="Genomic_DNA"/>
</dbReference>
<evidence type="ECO:0000313" key="3">
    <source>
        <dbReference type="EMBL" id="EDM79658.1"/>
    </source>
</evidence>
<feature type="compositionally biased region" description="Low complexity" evidence="1">
    <location>
        <begin position="61"/>
        <end position="71"/>
    </location>
</feature>
<comment type="caution">
    <text evidence="3">The sequence shown here is derived from an EMBL/GenBank/DDBJ whole genome shotgun (WGS) entry which is preliminary data.</text>
</comment>
<evidence type="ECO:0000313" key="4">
    <source>
        <dbReference type="Proteomes" id="UP000005801"/>
    </source>
</evidence>
<keyword evidence="2" id="KW-0732">Signal</keyword>
<feature type="compositionally biased region" description="Low complexity" evidence="1">
    <location>
        <begin position="38"/>
        <end position="53"/>
    </location>
</feature>
<gene>
    <name evidence="3" type="ORF">PPSIR1_16390</name>
</gene>
<reference evidence="3 4" key="1">
    <citation type="submission" date="2007-06" db="EMBL/GenBank/DDBJ databases">
        <authorList>
            <person name="Shimkets L."/>
            <person name="Ferriera S."/>
            <person name="Johnson J."/>
            <person name="Kravitz S."/>
            <person name="Beeson K."/>
            <person name="Sutton G."/>
            <person name="Rogers Y.-H."/>
            <person name="Friedman R."/>
            <person name="Frazier M."/>
            <person name="Venter J.C."/>
        </authorList>
    </citation>
    <scope>NUCLEOTIDE SEQUENCE [LARGE SCALE GENOMIC DNA]</scope>
    <source>
        <strain evidence="3 4">SIR-1</strain>
    </source>
</reference>
<keyword evidence="4" id="KW-1185">Reference proteome</keyword>
<feature type="region of interest" description="Disordered" evidence="1">
    <location>
        <begin position="27"/>
        <end position="91"/>
    </location>
</feature>
<dbReference type="AlphaFoldDB" id="A6G333"/>
<evidence type="ECO:0000256" key="2">
    <source>
        <dbReference type="SAM" id="SignalP"/>
    </source>
</evidence>
<sequence>MQLARVVLCLMLAPGLACVGQGAGRGDALGQDGGGSEGADSSSSSSTSLGSGDSESESESESSSSEGAETSTEGESESTDAEETDTASELVPEQLTALLSDQNRRYEGVMFGGWGPHLRGLMRAPDDTLWFTVDAGEDVQHNREVLYYREDPEGWTQVAAQDHGDRVQQNSASVLRGTTIFTYSVNVDQHALEECYFDTADPELDDFACNAISIGGPYATPPSSNYVGAALSPTGAKLVWFTVVGPNGLPGEWIYTVDFGDGWNGPFVLELSEYNDFAYVHAAFAGPNSVVAVGQGYTGAYPDGQLHASVAEFEFGELPALHELRSADEAFEIVSSNDVWVDPRSGDAHVLARTSHGAAAYFHRPAGASWADHDTPASIVPDTYRARWLAPAGGPLVLVRGSAGAGGGVDLRAVEIDALDGPVDWASADSLDIELPDGGQGFGSPSALFVESAAYHDQLLGGAGSFVEFATCGQYPERDVEIWHTRVAWP</sequence>
<dbReference type="STRING" id="391625.PPSIR1_16390"/>
<feature type="compositionally biased region" description="Gly residues" evidence="1">
    <location>
        <begin position="27"/>
        <end position="37"/>
    </location>
</feature>
<feature type="chain" id="PRO_5002695070" evidence="2">
    <location>
        <begin position="20"/>
        <end position="490"/>
    </location>
</feature>
<feature type="compositionally biased region" description="Acidic residues" evidence="1">
    <location>
        <begin position="72"/>
        <end position="86"/>
    </location>
</feature>
<dbReference type="OrthoDB" id="5517641at2"/>
<proteinExistence type="predicted"/>
<protein>
    <submittedName>
        <fullName evidence="3">Uncharacterized protein</fullName>
    </submittedName>
</protein>
<accession>A6G333</accession>
<name>A6G333_9BACT</name>
<organism evidence="3 4">
    <name type="scientific">Plesiocystis pacifica SIR-1</name>
    <dbReference type="NCBI Taxonomy" id="391625"/>
    <lineage>
        <taxon>Bacteria</taxon>
        <taxon>Pseudomonadati</taxon>
        <taxon>Myxococcota</taxon>
        <taxon>Polyangia</taxon>
        <taxon>Nannocystales</taxon>
        <taxon>Nannocystaceae</taxon>
        <taxon>Plesiocystis</taxon>
    </lineage>
</organism>
<dbReference type="RefSeq" id="WP_006971132.1">
    <property type="nucleotide sequence ID" value="NZ_ABCS01000017.1"/>
</dbReference>
<feature type="signal peptide" evidence="2">
    <location>
        <begin position="1"/>
        <end position="19"/>
    </location>
</feature>
<dbReference type="Proteomes" id="UP000005801">
    <property type="component" value="Unassembled WGS sequence"/>
</dbReference>
<evidence type="ECO:0000256" key="1">
    <source>
        <dbReference type="SAM" id="MobiDB-lite"/>
    </source>
</evidence>